<dbReference type="RefSeq" id="WP_285867634.1">
    <property type="nucleotide sequence ID" value="NZ_JARFYM010000004.1"/>
</dbReference>
<dbReference type="PROSITE" id="PS00908">
    <property type="entry name" value="MR_MLE_1"/>
    <property type="match status" value="1"/>
</dbReference>
<evidence type="ECO:0000256" key="2">
    <source>
        <dbReference type="ARBA" id="ARBA00022723"/>
    </source>
</evidence>
<dbReference type="Gene3D" id="3.20.20.120">
    <property type="entry name" value="Enolase-like C-terminal domain"/>
    <property type="match status" value="1"/>
</dbReference>
<keyword evidence="6" id="KW-1185">Reference proteome</keyword>
<feature type="domain" description="Mandelate racemase/muconate lactonizing enzyme C-terminal" evidence="4">
    <location>
        <begin position="141"/>
        <end position="237"/>
    </location>
</feature>
<dbReference type="InterPro" id="IPR013342">
    <property type="entry name" value="Mandelate_racemase_C"/>
</dbReference>
<gene>
    <name evidence="5" type="ORF">PY649_07610</name>
</gene>
<dbReference type="Pfam" id="PF13378">
    <property type="entry name" value="MR_MLE_C"/>
    <property type="match status" value="1"/>
</dbReference>
<reference evidence="5" key="1">
    <citation type="submission" date="2023-06" db="EMBL/GenBank/DDBJ databases">
        <title>Phylogenetic Diversity of Rhizobium strains.</title>
        <authorList>
            <person name="Moura F.T."/>
            <person name="Helene L.C.F."/>
            <person name="Hungria M."/>
        </authorList>
    </citation>
    <scope>NUCLEOTIDE SEQUENCE</scope>
    <source>
        <strain evidence="5">CCGE526</strain>
    </source>
</reference>
<accession>A0ABT7JQX7</accession>
<evidence type="ECO:0000259" key="4">
    <source>
        <dbReference type="SMART" id="SM00922"/>
    </source>
</evidence>
<sequence length="377" mass="40625">MKISEIRLYHLSAPLEEPIGNALIFFPSRQTLLVEIVAGGLCGWGEAWVAPATAAAMIEGQLARHLIGQDPTHIRALWQTMREANEGDGIMTAISAVDMALHDLTARAYGIPLSSLLGGARRDKVLAYASGPFFKPGGHPYRDFEREIDGYLSEGFRALKLRSGFNPEDDVTAAFAARRQIGNEADLMIDFNQSCTPRRSISTAALMEEARLLWVEEPVTPTDLPGYRLAARQIKTAIAGGEAIMNPAGFLPFLADGCMDVLQPDIAICGGLTGVGQVVALAHMHNRPVIPHVWGSTVNFHAALHLLSTLPRHRAGGQQPFPYLEYDVGPNPLLELAGRPKVSADGTVSVPDGPGLGIELDATRIEPYVASRKIISA</sequence>
<dbReference type="InterPro" id="IPR036849">
    <property type="entry name" value="Enolase-like_C_sf"/>
</dbReference>
<dbReference type="SFLD" id="SFLDG00179">
    <property type="entry name" value="mandelate_racemase"/>
    <property type="match status" value="1"/>
</dbReference>
<dbReference type="InterPro" id="IPR046945">
    <property type="entry name" value="RHMD-like"/>
</dbReference>
<dbReference type="Gene3D" id="3.30.390.10">
    <property type="entry name" value="Enolase-like, N-terminal domain"/>
    <property type="match status" value="1"/>
</dbReference>
<dbReference type="CDD" id="cd03316">
    <property type="entry name" value="MR_like"/>
    <property type="match status" value="1"/>
</dbReference>
<dbReference type="SFLD" id="SFLDS00001">
    <property type="entry name" value="Enolase"/>
    <property type="match status" value="1"/>
</dbReference>
<organism evidence="5 6">
    <name type="scientific">Rhizobium mayense</name>
    <dbReference type="NCBI Taxonomy" id="1312184"/>
    <lineage>
        <taxon>Bacteria</taxon>
        <taxon>Pseudomonadati</taxon>
        <taxon>Pseudomonadota</taxon>
        <taxon>Alphaproteobacteria</taxon>
        <taxon>Hyphomicrobiales</taxon>
        <taxon>Rhizobiaceae</taxon>
        <taxon>Rhizobium/Agrobacterium group</taxon>
        <taxon>Rhizobium</taxon>
    </lineage>
</organism>
<dbReference type="PANTHER" id="PTHR13794">
    <property type="entry name" value="ENOLASE SUPERFAMILY, MANDELATE RACEMASE"/>
    <property type="match status" value="1"/>
</dbReference>
<keyword evidence="2" id="KW-0479">Metal-binding</keyword>
<protein>
    <submittedName>
        <fullName evidence="5">Mandelate racemase/muconate lactonizing enzyme family protein</fullName>
    </submittedName>
</protein>
<dbReference type="InterPro" id="IPR013341">
    <property type="entry name" value="Mandelate_racemase_N_dom"/>
</dbReference>
<dbReference type="PANTHER" id="PTHR13794:SF58">
    <property type="entry name" value="MITOCHONDRIAL ENOLASE SUPERFAMILY MEMBER 1"/>
    <property type="match status" value="1"/>
</dbReference>
<dbReference type="SUPFAM" id="SSF51604">
    <property type="entry name" value="Enolase C-terminal domain-like"/>
    <property type="match status" value="1"/>
</dbReference>
<evidence type="ECO:0000256" key="3">
    <source>
        <dbReference type="ARBA" id="ARBA00022842"/>
    </source>
</evidence>
<comment type="cofactor">
    <cofactor evidence="1">
        <name>Mg(2+)</name>
        <dbReference type="ChEBI" id="CHEBI:18420"/>
    </cofactor>
</comment>
<dbReference type="Proteomes" id="UP001172645">
    <property type="component" value="Unassembled WGS sequence"/>
</dbReference>
<dbReference type="SMART" id="SM00922">
    <property type="entry name" value="MR_MLE"/>
    <property type="match status" value="1"/>
</dbReference>
<dbReference type="InterPro" id="IPR018110">
    <property type="entry name" value="Mandel_Rmase/mucon_lact_enz_CS"/>
</dbReference>
<dbReference type="Pfam" id="PF02746">
    <property type="entry name" value="MR_MLE_N"/>
    <property type="match status" value="1"/>
</dbReference>
<evidence type="ECO:0000313" key="5">
    <source>
        <dbReference type="EMBL" id="MDL2398752.1"/>
    </source>
</evidence>
<dbReference type="InterPro" id="IPR029065">
    <property type="entry name" value="Enolase_C-like"/>
</dbReference>
<evidence type="ECO:0000256" key="1">
    <source>
        <dbReference type="ARBA" id="ARBA00001946"/>
    </source>
</evidence>
<dbReference type="InterPro" id="IPR029017">
    <property type="entry name" value="Enolase-like_N"/>
</dbReference>
<evidence type="ECO:0000313" key="6">
    <source>
        <dbReference type="Proteomes" id="UP001172645"/>
    </source>
</evidence>
<dbReference type="EMBL" id="JARFYM010000004">
    <property type="protein sequence ID" value="MDL2398752.1"/>
    <property type="molecule type" value="Genomic_DNA"/>
</dbReference>
<name>A0ABT7JQX7_9HYPH</name>
<keyword evidence="3" id="KW-0460">Magnesium</keyword>
<dbReference type="SUPFAM" id="SSF54826">
    <property type="entry name" value="Enolase N-terminal domain-like"/>
    <property type="match status" value="1"/>
</dbReference>
<proteinExistence type="predicted"/>
<comment type="caution">
    <text evidence="5">The sequence shown here is derived from an EMBL/GenBank/DDBJ whole genome shotgun (WGS) entry which is preliminary data.</text>
</comment>